<keyword evidence="1" id="KW-0732">Signal</keyword>
<organism evidence="3">
    <name type="scientific">marine sediment metagenome</name>
    <dbReference type="NCBI Taxonomy" id="412755"/>
    <lineage>
        <taxon>unclassified sequences</taxon>
        <taxon>metagenomes</taxon>
        <taxon>ecological metagenomes</taxon>
    </lineage>
</organism>
<evidence type="ECO:0000313" key="3">
    <source>
        <dbReference type="EMBL" id="GAI28622.1"/>
    </source>
</evidence>
<reference evidence="3" key="1">
    <citation type="journal article" date="2014" name="Front. Microbiol.">
        <title>High frequency of phylogenetically diverse reductive dehalogenase-homologous genes in deep subseafloor sedimentary metagenomes.</title>
        <authorList>
            <person name="Kawai M."/>
            <person name="Futagami T."/>
            <person name="Toyoda A."/>
            <person name="Takaki Y."/>
            <person name="Nishi S."/>
            <person name="Hori S."/>
            <person name="Arai W."/>
            <person name="Tsubouchi T."/>
            <person name="Morono Y."/>
            <person name="Uchiyama I."/>
            <person name="Ito T."/>
            <person name="Fujiyama A."/>
            <person name="Inagaki F."/>
            <person name="Takami H."/>
        </authorList>
    </citation>
    <scope>NUCLEOTIDE SEQUENCE</scope>
    <source>
        <strain evidence="3">Expedition CK06-06</strain>
    </source>
</reference>
<feature type="domain" description="PBP" evidence="2">
    <location>
        <begin position="34"/>
        <end position="234"/>
    </location>
</feature>
<dbReference type="AlphaFoldDB" id="X1MAG9"/>
<comment type="caution">
    <text evidence="3">The sequence shown here is derived from an EMBL/GenBank/DDBJ whole genome shotgun (WGS) entry which is preliminary data.</text>
</comment>
<dbReference type="EMBL" id="BARV01017902">
    <property type="protein sequence ID" value="GAI28622.1"/>
    <property type="molecule type" value="Genomic_DNA"/>
</dbReference>
<dbReference type="SUPFAM" id="SSF53850">
    <property type="entry name" value="Periplasmic binding protein-like II"/>
    <property type="match status" value="1"/>
</dbReference>
<evidence type="ECO:0000259" key="2">
    <source>
        <dbReference type="Pfam" id="PF12849"/>
    </source>
</evidence>
<dbReference type="Gene3D" id="3.40.190.10">
    <property type="entry name" value="Periplasmic binding protein-like II"/>
    <property type="match status" value="1"/>
</dbReference>
<evidence type="ECO:0000256" key="1">
    <source>
        <dbReference type="ARBA" id="ARBA00022729"/>
    </source>
</evidence>
<name>X1MAG9_9ZZZZ</name>
<dbReference type="Pfam" id="PF12849">
    <property type="entry name" value="PBP_like_2"/>
    <property type="match status" value="1"/>
</dbReference>
<dbReference type="InterPro" id="IPR050811">
    <property type="entry name" value="Phosphate_ABC_transporter"/>
</dbReference>
<gene>
    <name evidence="3" type="ORF">S06H3_30404</name>
</gene>
<dbReference type="PROSITE" id="PS51257">
    <property type="entry name" value="PROKAR_LIPOPROTEIN"/>
    <property type="match status" value="1"/>
</dbReference>
<proteinExistence type="predicted"/>
<dbReference type="PANTHER" id="PTHR30570:SF1">
    <property type="entry name" value="PHOSPHATE-BINDING PROTEIN PSTS"/>
    <property type="match status" value="1"/>
</dbReference>
<protein>
    <recommendedName>
        <fullName evidence="2">PBP domain-containing protein</fullName>
    </recommendedName>
</protein>
<sequence>MKKILSAFLAFSLLFTLGCQKKTYEKLKGNELEGKITMSGAWALYPMAVKWAEEFQKIHPKVKIDVAAGGAGKGMADALAQVVDIGNVSRDIYQEEINKGAWWFSVTKDAVVPTVNENNPVLNELLSKGINRETFISIWITEEVEDWRDVVPLTEKISGKTDLHVYTRSDACGAAKTWAKYLGKNQEDLLGVGVYGDPGLAEAVKKDVLGIGFNNINYVYDADTKRQVDGIRVLPIDFNSNGRIDEDEDFYNSR</sequence>
<feature type="non-terminal residue" evidence="3">
    <location>
        <position position="254"/>
    </location>
</feature>
<accession>X1MAG9</accession>
<dbReference type="PANTHER" id="PTHR30570">
    <property type="entry name" value="PERIPLASMIC PHOSPHATE BINDING COMPONENT OF PHOSPHATE ABC TRANSPORTER"/>
    <property type="match status" value="1"/>
</dbReference>
<dbReference type="InterPro" id="IPR024370">
    <property type="entry name" value="PBP_domain"/>
</dbReference>